<protein>
    <submittedName>
        <fullName evidence="2">Uncharacterized protein</fullName>
    </submittedName>
</protein>
<name>A0A0J1H0K4_9GAMM</name>
<gene>
    <name evidence="2" type="ORF">ABT56_11650</name>
</gene>
<dbReference type="InterPro" id="IPR021730">
    <property type="entry name" value="YdbH"/>
</dbReference>
<feature type="transmembrane region" description="Helical" evidence="1">
    <location>
        <begin position="7"/>
        <end position="29"/>
    </location>
</feature>
<dbReference type="AlphaFoldDB" id="A0A0J1H0K4"/>
<keyword evidence="1" id="KW-0472">Membrane</keyword>
<dbReference type="STRING" id="1195763.ABT56_11650"/>
<evidence type="ECO:0000313" key="2">
    <source>
        <dbReference type="EMBL" id="KLV05368.1"/>
    </source>
</evidence>
<sequence length="1097" mass="121228">MGKARCFVYGLVFLCGLILIPVILLPPWLASKGIEINAISGVSIGKKIVIGELGITINRNVLTIHQLTLEHFVDKESAISDSSWRLVSPKMSVRLTPIVHHSLKRQGLILSPLELEDVVFNLIDLSPPYVFSAQVGSASMTLASEYHKPKRQQISDVNLVLTTSPFVTLTGVVNHAELNLLFPLDIQGYYFPVNFNLGHFSLSWQPFKTPLAVHLATVNPHWPTLAPDFVQQGKDISLTTDLNRPSTSTRISADVIDLDQPSKLPVFLNQPGDDYDGLHLGQTIASLAQLPFRRLKVSRFTYGQLIIDSRLVLETPRFRMNKPDKPAKLRLKGKALGPDPYLMDVLVKHTKQQDAHFNGTMTGPKGNSLSCEGDINFLSPLPKHLLCNARLRNSADITDRLGLAGMPSAQLKQPLAIEAIQTQLLLRPGSAHLQSNQQANQTNTPKAERKTIHHFRRVESAKYQITLKIPTHIPITLRQLALSHPILASMQSARHNGQAPNDRLDTLIISNDGELQLTASYQTEHFSLSLNGTGEKITLTNETHGSNLELTDTTFSCDFPLLTTDVESRQCQAQSQLHAQINSLSATPQIQLSDIQAKSRLNSLWRPFMARLEMIDTSINIASVLYHRQDLNLQASNVQIGNKRLQLRQHFNNEINPKKGNSDLIVTASQEDPLKIHAAFEAQQLITQAASEKITRNSPVQKYQGLINAELSKIALTLGSQSQATIFQAAYLAAMRVNLNEQRLPSVHAKGQIKTTDNQLAIDGQLTNAKETPLLIFTVKHRQDRPQTDITLHRNLMRFTSDNSLKKHYLPGLPIRYDLTGGEISLDASLRYNSNGWNGTIGLFTHELSGYAHDIHFADLNISVTSAISPEGIRSLHPISLHASYLHAGILLENLYAVLEFDSAKPFYRLLRANAYMLNGSVSTHEVVSNSLLTIPTASLVVHGLSLDALATAIDAKDIMMTGTLDGTLPLSFENGLPVIEQGRLHSRYPGGVLKYRKGSTIDQNIEAASDDSLLVVSKILKNYNYSSLSVHLDYSKKGLLNADASFKGHNPDVLAGRNVNLNISIQEDIPALLKTLSMINASKLESLFLKQMGVDK</sequence>
<organism evidence="2 3">
    <name type="scientific">Photobacterium aquae</name>
    <dbReference type="NCBI Taxonomy" id="1195763"/>
    <lineage>
        <taxon>Bacteria</taxon>
        <taxon>Pseudomonadati</taxon>
        <taxon>Pseudomonadota</taxon>
        <taxon>Gammaproteobacteria</taxon>
        <taxon>Vibrionales</taxon>
        <taxon>Vibrionaceae</taxon>
        <taxon>Photobacterium</taxon>
    </lineage>
</organism>
<dbReference type="RefSeq" id="WP_047879049.1">
    <property type="nucleotide sequence ID" value="NZ_LDOT01000014.1"/>
</dbReference>
<evidence type="ECO:0000313" key="3">
    <source>
        <dbReference type="Proteomes" id="UP000036097"/>
    </source>
</evidence>
<keyword evidence="3" id="KW-1185">Reference proteome</keyword>
<dbReference type="EMBL" id="LDOT01000014">
    <property type="protein sequence ID" value="KLV05368.1"/>
    <property type="molecule type" value="Genomic_DNA"/>
</dbReference>
<keyword evidence="1" id="KW-0812">Transmembrane</keyword>
<evidence type="ECO:0000256" key="1">
    <source>
        <dbReference type="SAM" id="Phobius"/>
    </source>
</evidence>
<dbReference type="PATRIC" id="fig|1195763.3.peg.2454"/>
<comment type="caution">
    <text evidence="2">The sequence shown here is derived from an EMBL/GenBank/DDBJ whole genome shotgun (WGS) entry which is preliminary data.</text>
</comment>
<keyword evidence="1" id="KW-1133">Transmembrane helix</keyword>
<dbReference type="Proteomes" id="UP000036097">
    <property type="component" value="Unassembled WGS sequence"/>
</dbReference>
<proteinExistence type="predicted"/>
<accession>A0A0J1H0K4</accession>
<dbReference type="Pfam" id="PF11739">
    <property type="entry name" value="YdbH-like"/>
    <property type="match status" value="1"/>
</dbReference>
<reference evidence="2 3" key="1">
    <citation type="submission" date="2015-05" db="EMBL/GenBank/DDBJ databases">
        <title>Photobacterium galathea sp. nov.</title>
        <authorList>
            <person name="Machado H."/>
            <person name="Gram L."/>
        </authorList>
    </citation>
    <scope>NUCLEOTIDE SEQUENCE [LARGE SCALE GENOMIC DNA]</scope>
    <source>
        <strain evidence="2 3">CGMCC 1.12159</strain>
    </source>
</reference>